<evidence type="ECO:0000256" key="1">
    <source>
        <dbReference type="ARBA" id="ARBA00022723"/>
    </source>
</evidence>
<accession>Q8SVH1</accession>
<dbReference type="PANTHER" id="PTHR10293">
    <property type="entry name" value="GLUTAREDOXIN FAMILY MEMBER"/>
    <property type="match status" value="1"/>
</dbReference>
<dbReference type="FunCoup" id="Q8SVH1">
    <property type="interactions" value="78"/>
</dbReference>
<keyword evidence="6" id="KW-1185">Reference proteome</keyword>
<keyword evidence="1" id="KW-0479">Metal-binding</keyword>
<proteinExistence type="predicted"/>
<dbReference type="STRING" id="284813.Q8SVH1"/>
<dbReference type="GeneID" id="859148"/>
<dbReference type="RefSeq" id="NP_597481.2">
    <property type="nucleotide sequence ID" value="NM_001041347.2"/>
</dbReference>
<dbReference type="InterPro" id="IPR033658">
    <property type="entry name" value="GRX_PICOT-like"/>
</dbReference>
<evidence type="ECO:0000256" key="3">
    <source>
        <dbReference type="ARBA" id="ARBA00023014"/>
    </source>
</evidence>
<dbReference type="HOGENOM" id="CLU_026126_12_1_1"/>
<dbReference type="InterPro" id="IPR036249">
    <property type="entry name" value="Thioredoxin-like_sf"/>
</dbReference>
<gene>
    <name evidence="5" type="ordered locus">ECU05_1380</name>
</gene>
<dbReference type="GO" id="GO:0046872">
    <property type="term" value="F:metal ion binding"/>
    <property type="evidence" value="ECO:0007669"/>
    <property type="project" value="UniProtKB-KW"/>
</dbReference>
<dbReference type="AlphaFoldDB" id="Q8SVH1"/>
<dbReference type="GO" id="GO:0006879">
    <property type="term" value="P:intracellular iron ion homeostasis"/>
    <property type="evidence" value="ECO:0007669"/>
    <property type="project" value="TreeGrafter"/>
</dbReference>
<protein>
    <recommendedName>
        <fullName evidence="4">Glutaredoxin domain-containing protein</fullName>
    </recommendedName>
</protein>
<dbReference type="Gene3D" id="3.40.30.10">
    <property type="entry name" value="Glutaredoxin"/>
    <property type="match status" value="2"/>
</dbReference>
<dbReference type="PANTHER" id="PTHR10293:SF73">
    <property type="entry name" value="GLUTAREDOXIN-3"/>
    <property type="match status" value="1"/>
</dbReference>
<dbReference type="SUPFAM" id="SSF52833">
    <property type="entry name" value="Thioredoxin-like"/>
    <property type="match status" value="2"/>
</dbReference>
<dbReference type="PROSITE" id="PS51354">
    <property type="entry name" value="GLUTAREDOXIN_2"/>
    <property type="match status" value="1"/>
</dbReference>
<feature type="domain" description="Glutaredoxin" evidence="4">
    <location>
        <begin position="27"/>
        <end position="72"/>
    </location>
</feature>
<evidence type="ECO:0000256" key="2">
    <source>
        <dbReference type="ARBA" id="ARBA00023004"/>
    </source>
</evidence>
<reference evidence="5 6" key="2">
    <citation type="journal article" date="2009" name="BMC Genomics">
        <title>Identification of transcriptional signals in Encephalitozoon cuniculi widespread among Microsporidia phylum: support for accurate structural genome annotation.</title>
        <authorList>
            <person name="Peyretaillade E."/>
            <person name="Goncalves O."/>
            <person name="Terrat S."/>
            <person name="Dugat-Bony E."/>
            <person name="Wincker P."/>
            <person name="Cornman R.S."/>
            <person name="Evans J.D."/>
            <person name="Delbac F."/>
            <person name="Peyret P."/>
        </authorList>
    </citation>
    <scope>NUCLEOTIDE SEQUENCE [LARGE SCALE GENOMIC DNA]</scope>
    <source>
        <strain evidence="5 6">GB-M1</strain>
    </source>
</reference>
<dbReference type="GO" id="GO:0005634">
    <property type="term" value="C:nucleus"/>
    <property type="evidence" value="ECO:0007669"/>
    <property type="project" value="TreeGrafter"/>
</dbReference>
<dbReference type="Pfam" id="PF00462">
    <property type="entry name" value="Glutaredoxin"/>
    <property type="match status" value="2"/>
</dbReference>
<evidence type="ECO:0000259" key="4">
    <source>
        <dbReference type="Pfam" id="PF00462"/>
    </source>
</evidence>
<dbReference type="OrthoDB" id="415696at2759"/>
<evidence type="ECO:0000313" key="5">
    <source>
        <dbReference type="EMBL" id="CAD26658.2"/>
    </source>
</evidence>
<reference evidence="5 6" key="1">
    <citation type="journal article" date="2001" name="Nature">
        <title>Genome sequence and gene compaction of the eukaryote parasite Encephalitozoon cuniculi.</title>
        <authorList>
            <person name="Katinka M.D."/>
            <person name="Duprat S."/>
            <person name="Cornillot E."/>
            <person name="Metenier G."/>
            <person name="Thomarat F."/>
            <person name="Prensier G."/>
            <person name="Barbe V."/>
            <person name="Peyretaillade E."/>
            <person name="Brottier P."/>
            <person name="Wincker P."/>
            <person name="Delbac F."/>
            <person name="El Alaoui H."/>
            <person name="Peyret P."/>
            <person name="Saurin W."/>
            <person name="Gouy M."/>
            <person name="Weissenbach J."/>
            <person name="Vivares C.P."/>
        </authorList>
    </citation>
    <scope>NUCLEOTIDE SEQUENCE [LARGE SCALE GENOMIC DNA]</scope>
    <source>
        <strain evidence="5 6">GB-M1</strain>
    </source>
</reference>
<dbReference type="KEGG" id="ecu:ECU05_1380"/>
<dbReference type="VEuPathDB" id="MicrosporidiaDB:ECU05_1380"/>
<keyword evidence="2" id="KW-0408">Iron</keyword>
<dbReference type="GO" id="GO:0051536">
    <property type="term" value="F:iron-sulfur cluster binding"/>
    <property type="evidence" value="ECO:0007669"/>
    <property type="project" value="UniProtKB-KW"/>
</dbReference>
<evidence type="ECO:0000313" key="6">
    <source>
        <dbReference type="Proteomes" id="UP000000819"/>
    </source>
</evidence>
<dbReference type="InParanoid" id="Q8SVH1"/>
<dbReference type="CDD" id="cd03028">
    <property type="entry name" value="GRX_PICOT_like"/>
    <property type="match status" value="1"/>
</dbReference>
<keyword evidence="3" id="KW-0411">Iron-sulfur</keyword>
<dbReference type="GO" id="GO:0005829">
    <property type="term" value="C:cytosol"/>
    <property type="evidence" value="ECO:0007669"/>
    <property type="project" value="TreeGrafter"/>
</dbReference>
<name>Q8SVH1_ENCCU</name>
<sequence length="196" mass="22453">MEVLDHNDAFEELKEYDVVVGYESESNELCNMLRNAGVDYVEVNLGESERLKAEFMKHFNVSKLPVLIIKGSPVSGDPSDKIREYAEEREGDILRRIQSTVDPKRVTLFIKGSPENPKCGFTKTLMDILYSAGVTKDQIVYFDILSDEDVRRKLKEINSWPTFPQVYIGGRFIGGLDVVRKMSEKGELRREIQEII</sequence>
<organism evidence="5 6">
    <name type="scientific">Encephalitozoon cuniculi (strain GB-M1)</name>
    <name type="common">Microsporidian parasite</name>
    <dbReference type="NCBI Taxonomy" id="284813"/>
    <lineage>
        <taxon>Eukaryota</taxon>
        <taxon>Fungi</taxon>
        <taxon>Fungi incertae sedis</taxon>
        <taxon>Microsporidia</taxon>
        <taxon>Unikaryonidae</taxon>
        <taxon>Encephalitozoon</taxon>
    </lineage>
</organism>
<dbReference type="InterPro" id="IPR002109">
    <property type="entry name" value="Glutaredoxin"/>
</dbReference>
<dbReference type="InterPro" id="IPR004480">
    <property type="entry name" value="Monothiol_GRX-rel"/>
</dbReference>
<dbReference type="Proteomes" id="UP000000819">
    <property type="component" value="Chromosome V"/>
</dbReference>
<feature type="domain" description="Glutaredoxin" evidence="4">
    <location>
        <begin position="106"/>
        <end position="173"/>
    </location>
</feature>
<dbReference type="GO" id="GO:0015036">
    <property type="term" value="F:disulfide oxidoreductase activity"/>
    <property type="evidence" value="ECO:0007669"/>
    <property type="project" value="UniProtKB-ARBA"/>
</dbReference>
<dbReference type="EMBL" id="AL590445">
    <property type="protein sequence ID" value="CAD26658.2"/>
    <property type="molecule type" value="Genomic_DNA"/>
</dbReference>